<dbReference type="InterPro" id="IPR009008">
    <property type="entry name" value="Val/Leu/Ile-tRNA-synth_edit"/>
</dbReference>
<dbReference type="Proteomes" id="UP001345013">
    <property type="component" value="Unassembled WGS sequence"/>
</dbReference>
<dbReference type="Pfam" id="PF08264">
    <property type="entry name" value="Anticodon_1"/>
    <property type="match status" value="1"/>
</dbReference>
<dbReference type="Gene3D" id="1.10.730.10">
    <property type="entry name" value="Isoleucyl-tRNA Synthetase, Domain 1"/>
    <property type="match status" value="1"/>
</dbReference>
<protein>
    <recommendedName>
        <fullName evidence="2">leucine--tRNA ligase</fullName>
        <ecNumber evidence="2">6.1.1.4</ecNumber>
    </recommendedName>
    <alternativeName>
        <fullName evidence="8">Leucyl-tRNA synthetase</fullName>
    </alternativeName>
</protein>
<evidence type="ECO:0000259" key="14">
    <source>
        <dbReference type="Pfam" id="PF09334"/>
    </source>
</evidence>
<evidence type="ECO:0000256" key="9">
    <source>
        <dbReference type="ARBA" id="ARBA00047469"/>
    </source>
</evidence>
<feature type="domain" description="Aminoacyl-tRNA synthetase class Ia" evidence="12">
    <location>
        <begin position="453"/>
        <end position="617"/>
    </location>
</feature>
<dbReference type="SUPFAM" id="SSF50677">
    <property type="entry name" value="ValRS/IleRS/LeuRS editing domain"/>
    <property type="match status" value="1"/>
</dbReference>
<keyword evidence="7 10" id="KW-0030">Aminoacyl-tRNA synthetase</keyword>
<feature type="domain" description="Methionyl/Valyl/Leucyl/Isoleucyl-tRNA synthetase anticodon-binding" evidence="13">
    <location>
        <begin position="750"/>
        <end position="878"/>
    </location>
</feature>
<evidence type="ECO:0000259" key="15">
    <source>
        <dbReference type="Pfam" id="PF13603"/>
    </source>
</evidence>
<dbReference type="InterPro" id="IPR002302">
    <property type="entry name" value="Leu-tRNA-ligase"/>
</dbReference>
<evidence type="ECO:0000256" key="5">
    <source>
        <dbReference type="ARBA" id="ARBA00022840"/>
    </source>
</evidence>
<dbReference type="InterPro" id="IPR025709">
    <property type="entry name" value="Leu_tRNA-synth_edit"/>
</dbReference>
<evidence type="ECO:0000313" key="16">
    <source>
        <dbReference type="EMBL" id="KAK5098142.1"/>
    </source>
</evidence>
<comment type="caution">
    <text evidence="16">The sequence shown here is derived from an EMBL/GenBank/DDBJ whole genome shotgun (WGS) entry which is preliminary data.</text>
</comment>
<evidence type="ECO:0000256" key="1">
    <source>
        <dbReference type="ARBA" id="ARBA00005594"/>
    </source>
</evidence>
<accession>A0ABR0KJC3</accession>
<dbReference type="InterPro" id="IPR014729">
    <property type="entry name" value="Rossmann-like_a/b/a_fold"/>
</dbReference>
<evidence type="ECO:0000256" key="3">
    <source>
        <dbReference type="ARBA" id="ARBA00022598"/>
    </source>
</evidence>
<proteinExistence type="inferred from homology"/>
<dbReference type="EC" id="6.1.1.4" evidence="2"/>
<evidence type="ECO:0000256" key="2">
    <source>
        <dbReference type="ARBA" id="ARBA00013164"/>
    </source>
</evidence>
<dbReference type="InterPro" id="IPR009080">
    <property type="entry name" value="tRNAsynth_Ia_anticodon-bd"/>
</dbReference>
<feature type="domain" description="Methionyl/Leucyl tRNA synthetase" evidence="14">
    <location>
        <begin position="66"/>
        <end position="197"/>
    </location>
</feature>
<feature type="region of interest" description="Disordered" evidence="11">
    <location>
        <begin position="628"/>
        <end position="647"/>
    </location>
</feature>
<feature type="domain" description="Leucyl-tRNA synthetase editing" evidence="15">
    <location>
        <begin position="250"/>
        <end position="439"/>
    </location>
</feature>
<dbReference type="PRINTS" id="PR00985">
    <property type="entry name" value="TRNASYNTHLEU"/>
</dbReference>
<dbReference type="Pfam" id="PF09334">
    <property type="entry name" value="tRNA-synt_1g"/>
    <property type="match status" value="1"/>
</dbReference>
<evidence type="ECO:0000259" key="13">
    <source>
        <dbReference type="Pfam" id="PF08264"/>
    </source>
</evidence>
<dbReference type="PROSITE" id="PS00178">
    <property type="entry name" value="AA_TRNA_LIGASE_I"/>
    <property type="match status" value="1"/>
</dbReference>
<dbReference type="Gene3D" id="3.10.20.590">
    <property type="match status" value="1"/>
</dbReference>
<dbReference type="Gene3D" id="2.20.28.290">
    <property type="match status" value="1"/>
</dbReference>
<sequence>MRLLSAWSRKLYIQPCPSAKTFIRLSSTASTRTDFQANDAKWQALWQNQSPVPSLVKTKKYVLPMFAYPSGSLHMGHLRVYTISDVLARYHRMKGYNVLHPTGWDAFGLPAENAAIERGVDPGEWTLTNIDKMKGQLKSMNTHFDWDREISTCSPSFYKHTQKLFLILYKKGLAYQAEALVNYDPVDKTVLANEQVDNNGRSWRSGAVVEQRMLRQWFFRITAFQDALLDDLDVLAENNRWPDRVIQQQRHWLGRSKGATITFEVELSDGSKVPVSVFTTRPDTLFGVTYLALSMSHPIVSVLAKSDTRLGAFLAKKANFGPDSKEGFELSVRAKSPLSTDGTGSVQQNISVFAAPYVLENYGEGAVMGVPAHDTRDFSFWKTNKPREQIPIVVVPHGSEAPVTDAKEAYTSHGILSSLCGPYAGMDSQQAGTRIVADLNKRGLAGETQTWRLRDWLISRQRYWGTPIPIIHCESCGAVPVPEDQLPIELPKLGEDLQGQKGNPLDGIEPFLNTDCPSCGKPAKRETDTMDTFVDSSWYYARFPDSQNQNELFSTDSATKMLPVDMYVGGVEHAILHLLYARFIFKFLCQEGQVPSTEDILSKEPFSRLIAQGMVHAKTFSDPHTGRFLKPEDLAPQEEGKAPRVKATGKEANITWEKMSKSKHNGVDPISCFQKYGADVTRAHILFAAPLSEVLQWDEEKIIGVQRWLYRLSRLIDELITLQTQPRGSFPDDPRDLNNLSDVSAEVLLLANSTLQAVTNTIESNIYNINTVISDLIKLTNAVYNAKLDSLESGVASDTMLALIKLLAPIAPAFAEQCFEDIHQPRSITKPTDSIFEQSWPEPLLTPEEEATLKARKTTITCAVQVNGKLRFTADVPAPKLEGKKAVKSSEHEDAVVAAVLSTEQGSLWLKEKNTWEKRKKVIVVNGGKLLNVVF</sequence>
<evidence type="ECO:0000256" key="8">
    <source>
        <dbReference type="ARBA" id="ARBA00030520"/>
    </source>
</evidence>
<dbReference type="Pfam" id="PF00133">
    <property type="entry name" value="tRNA-synt_1"/>
    <property type="match status" value="1"/>
</dbReference>
<dbReference type="SUPFAM" id="SSF52374">
    <property type="entry name" value="Nucleotidylyl transferase"/>
    <property type="match status" value="1"/>
</dbReference>
<keyword evidence="17" id="KW-1185">Reference proteome</keyword>
<feature type="compositionally biased region" description="Basic and acidic residues" evidence="11">
    <location>
        <begin position="628"/>
        <end position="642"/>
    </location>
</feature>
<dbReference type="InterPro" id="IPR001412">
    <property type="entry name" value="aa-tRNA-synth_I_CS"/>
</dbReference>
<dbReference type="PANTHER" id="PTHR43740">
    <property type="entry name" value="LEUCYL-TRNA SYNTHETASE"/>
    <property type="match status" value="1"/>
</dbReference>
<keyword evidence="3 10" id="KW-0436">Ligase</keyword>
<keyword evidence="5 10" id="KW-0067">ATP-binding</keyword>
<keyword evidence="4 10" id="KW-0547">Nucleotide-binding</keyword>
<dbReference type="Pfam" id="PF13603">
    <property type="entry name" value="tRNA-synt_1_2"/>
    <property type="match status" value="1"/>
</dbReference>
<evidence type="ECO:0000259" key="12">
    <source>
        <dbReference type="Pfam" id="PF00133"/>
    </source>
</evidence>
<dbReference type="SUPFAM" id="SSF47323">
    <property type="entry name" value="Anticodon-binding domain of a subclass of class I aminoacyl-tRNA synthetases"/>
    <property type="match status" value="1"/>
</dbReference>
<evidence type="ECO:0000256" key="10">
    <source>
        <dbReference type="RuleBase" id="RU363035"/>
    </source>
</evidence>
<gene>
    <name evidence="16" type="ORF">LTR24_001964</name>
</gene>
<reference evidence="16 17" key="1">
    <citation type="submission" date="2023-08" db="EMBL/GenBank/DDBJ databases">
        <title>Black Yeasts Isolated from many extreme environments.</title>
        <authorList>
            <person name="Coleine C."/>
            <person name="Stajich J.E."/>
            <person name="Selbmann L."/>
        </authorList>
    </citation>
    <scope>NUCLEOTIDE SEQUENCE [LARGE SCALE GENOMIC DNA]</scope>
    <source>
        <strain evidence="16 17">CCFEE 5885</strain>
    </source>
</reference>
<dbReference type="Gene3D" id="3.40.50.620">
    <property type="entry name" value="HUPs"/>
    <property type="match status" value="2"/>
</dbReference>
<name>A0ABR0KJC3_9EURO</name>
<evidence type="ECO:0000256" key="7">
    <source>
        <dbReference type="ARBA" id="ARBA00023146"/>
    </source>
</evidence>
<dbReference type="InterPro" id="IPR013155">
    <property type="entry name" value="M/V/L/I-tRNA-synth_anticd-bd"/>
</dbReference>
<evidence type="ECO:0000256" key="6">
    <source>
        <dbReference type="ARBA" id="ARBA00022917"/>
    </source>
</evidence>
<evidence type="ECO:0000313" key="17">
    <source>
        <dbReference type="Proteomes" id="UP001345013"/>
    </source>
</evidence>
<evidence type="ECO:0000256" key="4">
    <source>
        <dbReference type="ARBA" id="ARBA00022741"/>
    </source>
</evidence>
<organism evidence="16 17">
    <name type="scientific">Lithohypha guttulata</name>
    <dbReference type="NCBI Taxonomy" id="1690604"/>
    <lineage>
        <taxon>Eukaryota</taxon>
        <taxon>Fungi</taxon>
        <taxon>Dikarya</taxon>
        <taxon>Ascomycota</taxon>
        <taxon>Pezizomycotina</taxon>
        <taxon>Eurotiomycetes</taxon>
        <taxon>Chaetothyriomycetidae</taxon>
        <taxon>Chaetothyriales</taxon>
        <taxon>Trichomeriaceae</taxon>
        <taxon>Lithohypha</taxon>
    </lineage>
</organism>
<dbReference type="EMBL" id="JAVRRG010000015">
    <property type="protein sequence ID" value="KAK5098142.1"/>
    <property type="molecule type" value="Genomic_DNA"/>
</dbReference>
<dbReference type="PANTHER" id="PTHR43740:SF2">
    <property type="entry name" value="LEUCINE--TRNA LIGASE, MITOCHONDRIAL"/>
    <property type="match status" value="1"/>
</dbReference>
<dbReference type="InterPro" id="IPR015413">
    <property type="entry name" value="Methionyl/Leucyl_tRNA_Synth"/>
</dbReference>
<dbReference type="NCBIfam" id="TIGR00396">
    <property type="entry name" value="leuS_bact"/>
    <property type="match status" value="1"/>
</dbReference>
<comment type="catalytic activity">
    <reaction evidence="9">
        <text>tRNA(Leu) + L-leucine + ATP = L-leucyl-tRNA(Leu) + AMP + diphosphate</text>
        <dbReference type="Rhea" id="RHEA:11688"/>
        <dbReference type="Rhea" id="RHEA-COMP:9613"/>
        <dbReference type="Rhea" id="RHEA-COMP:9622"/>
        <dbReference type="ChEBI" id="CHEBI:30616"/>
        <dbReference type="ChEBI" id="CHEBI:33019"/>
        <dbReference type="ChEBI" id="CHEBI:57427"/>
        <dbReference type="ChEBI" id="CHEBI:78442"/>
        <dbReference type="ChEBI" id="CHEBI:78494"/>
        <dbReference type="ChEBI" id="CHEBI:456215"/>
        <dbReference type="EC" id="6.1.1.4"/>
    </reaction>
</comment>
<comment type="similarity">
    <text evidence="1 10">Belongs to the class-I aminoacyl-tRNA synthetase family.</text>
</comment>
<dbReference type="InterPro" id="IPR002300">
    <property type="entry name" value="aa-tRNA-synth_Ia"/>
</dbReference>
<evidence type="ECO:0000256" key="11">
    <source>
        <dbReference type="SAM" id="MobiDB-lite"/>
    </source>
</evidence>
<dbReference type="HAMAP" id="MF_00049_B">
    <property type="entry name" value="Leu_tRNA_synth_B"/>
    <property type="match status" value="1"/>
</dbReference>
<keyword evidence="6 10" id="KW-0648">Protein biosynthesis</keyword>